<dbReference type="PANTHER" id="PTHR32347:SF23">
    <property type="entry name" value="BLL5650 PROTEIN"/>
    <property type="match status" value="1"/>
</dbReference>
<dbReference type="RefSeq" id="WP_207364996.1">
    <property type="nucleotide sequence ID" value="NZ_JAFMYV010000006.1"/>
</dbReference>
<evidence type="ECO:0000256" key="5">
    <source>
        <dbReference type="SAM" id="Phobius"/>
    </source>
</evidence>
<dbReference type="Gene3D" id="1.10.287.470">
    <property type="entry name" value="Helix hairpin bin"/>
    <property type="match status" value="1"/>
</dbReference>
<dbReference type="GO" id="GO:0016020">
    <property type="term" value="C:membrane"/>
    <property type="evidence" value="ECO:0007669"/>
    <property type="project" value="InterPro"/>
</dbReference>
<feature type="coiled-coil region" evidence="4">
    <location>
        <begin position="117"/>
        <end position="165"/>
    </location>
</feature>
<dbReference type="InterPro" id="IPR058627">
    <property type="entry name" value="MdtA-like_C"/>
</dbReference>
<evidence type="ECO:0000256" key="4">
    <source>
        <dbReference type="SAM" id="Coils"/>
    </source>
</evidence>
<keyword evidence="3 4" id="KW-0175">Coiled coil</keyword>
<proteinExistence type="inferred from homology"/>
<evidence type="ECO:0000256" key="3">
    <source>
        <dbReference type="ARBA" id="ARBA00023054"/>
    </source>
</evidence>
<keyword evidence="5" id="KW-0812">Transmembrane</keyword>
<dbReference type="InterPro" id="IPR006143">
    <property type="entry name" value="RND_pump_MFP"/>
</dbReference>
<keyword evidence="5" id="KW-1133">Transmembrane helix</keyword>
<protein>
    <submittedName>
        <fullName evidence="7">Efflux RND transporter periplasmic adaptor subunit</fullName>
    </submittedName>
</protein>
<accession>A0A939GE52</accession>
<keyword evidence="5" id="KW-0472">Membrane</keyword>
<dbReference type="GO" id="GO:0022857">
    <property type="term" value="F:transmembrane transporter activity"/>
    <property type="evidence" value="ECO:0007669"/>
    <property type="project" value="InterPro"/>
</dbReference>
<reference evidence="7" key="1">
    <citation type="submission" date="2021-03" db="EMBL/GenBank/DDBJ databases">
        <title>Fibrella sp. HMF5335 genome sequencing and assembly.</title>
        <authorList>
            <person name="Kang H."/>
            <person name="Kim H."/>
            <person name="Bae S."/>
            <person name="Joh K."/>
        </authorList>
    </citation>
    <scope>NUCLEOTIDE SEQUENCE</scope>
    <source>
        <strain evidence="7">HMF5335</strain>
    </source>
</reference>
<evidence type="ECO:0000313" key="8">
    <source>
        <dbReference type="Proteomes" id="UP000664034"/>
    </source>
</evidence>
<name>A0A939GE52_9BACT</name>
<sequence length="415" mass="46756">MDRVLPKRFWTQQRLILSGGGLLLAGLLAYTFFFADKRSKLNVEREKITVSPVKIGAFEEFIAVTGVVQPLKTIRLDAIEGGYVTQKLVEGGTQVTKGQVLLKLENQGLKLSFLQSETEANRLVNDLQNTRQRLRVERFALRKALAELDAQIEQAKDGYDRKARLIKDKVVSEEDYLKDKRTYERLVKQREIEAESQKYQEDNSKLQIQQLEGTLARTQRNVALWQQTLENLVVKAPVSGQLSSIDVEVGSNINRGQNIGQIDDLNGFKMRVGVDEHYISRVFPGLSGSFEFNGQEYTLSISRVYPEVRNGRFDVDMIFPKGVPQGIKRGQSSPIRLELGKAAKATLLPVGGFFSDTGGNWVYVLDNSGKRATKRAITLGRKNPEFYEVLEGLQPGEQVITSSYENFGDNEVLEF</sequence>
<keyword evidence="8" id="KW-1185">Reference proteome</keyword>
<dbReference type="Gene3D" id="2.40.50.100">
    <property type="match status" value="1"/>
</dbReference>
<comment type="similarity">
    <text evidence="2">Belongs to the membrane fusion protein (MFP) (TC 8.A.1) family.</text>
</comment>
<dbReference type="GO" id="GO:0030313">
    <property type="term" value="C:cell envelope"/>
    <property type="evidence" value="ECO:0007669"/>
    <property type="project" value="UniProtKB-SubCell"/>
</dbReference>
<evidence type="ECO:0000259" key="6">
    <source>
        <dbReference type="Pfam" id="PF25967"/>
    </source>
</evidence>
<feature type="transmembrane region" description="Helical" evidence="5">
    <location>
        <begin position="15"/>
        <end position="35"/>
    </location>
</feature>
<comment type="subcellular location">
    <subcellularLocation>
        <location evidence="1">Cell envelope</location>
    </subcellularLocation>
</comment>
<dbReference type="Pfam" id="PF25967">
    <property type="entry name" value="RND-MFP_C"/>
    <property type="match status" value="1"/>
</dbReference>
<dbReference type="SUPFAM" id="SSF111369">
    <property type="entry name" value="HlyD-like secretion proteins"/>
    <property type="match status" value="1"/>
</dbReference>
<organism evidence="7 8">
    <name type="scientific">Fibrella rubiginis</name>
    <dbReference type="NCBI Taxonomy" id="2817060"/>
    <lineage>
        <taxon>Bacteria</taxon>
        <taxon>Pseudomonadati</taxon>
        <taxon>Bacteroidota</taxon>
        <taxon>Cytophagia</taxon>
        <taxon>Cytophagales</taxon>
        <taxon>Spirosomataceae</taxon>
        <taxon>Fibrella</taxon>
    </lineage>
</organism>
<dbReference type="NCBIfam" id="TIGR01730">
    <property type="entry name" value="RND_mfp"/>
    <property type="match status" value="1"/>
</dbReference>
<dbReference type="InterPro" id="IPR050465">
    <property type="entry name" value="UPF0194_transport"/>
</dbReference>
<feature type="coiled-coil region" evidence="4">
    <location>
        <begin position="189"/>
        <end position="228"/>
    </location>
</feature>
<evidence type="ECO:0000256" key="2">
    <source>
        <dbReference type="ARBA" id="ARBA00009477"/>
    </source>
</evidence>
<dbReference type="Gene3D" id="2.40.30.170">
    <property type="match status" value="1"/>
</dbReference>
<dbReference type="PANTHER" id="PTHR32347">
    <property type="entry name" value="EFFLUX SYSTEM COMPONENT YKNX-RELATED"/>
    <property type="match status" value="1"/>
</dbReference>
<comment type="caution">
    <text evidence="7">The sequence shown here is derived from an EMBL/GenBank/DDBJ whole genome shotgun (WGS) entry which is preliminary data.</text>
</comment>
<dbReference type="AlphaFoldDB" id="A0A939GE52"/>
<dbReference type="Proteomes" id="UP000664034">
    <property type="component" value="Unassembled WGS sequence"/>
</dbReference>
<feature type="domain" description="Multidrug resistance protein MdtA-like C-terminal permuted SH3" evidence="6">
    <location>
        <begin position="346"/>
        <end position="403"/>
    </location>
</feature>
<evidence type="ECO:0000256" key="1">
    <source>
        <dbReference type="ARBA" id="ARBA00004196"/>
    </source>
</evidence>
<evidence type="ECO:0000313" key="7">
    <source>
        <dbReference type="EMBL" id="MBO0937437.1"/>
    </source>
</evidence>
<dbReference type="EMBL" id="JAFMYV010000006">
    <property type="protein sequence ID" value="MBO0937437.1"/>
    <property type="molecule type" value="Genomic_DNA"/>
</dbReference>
<gene>
    <name evidence="7" type="ORF">J2I47_12850</name>
</gene>
<dbReference type="Gene3D" id="2.40.420.20">
    <property type="match status" value="1"/>
</dbReference>